<dbReference type="GO" id="GO:0004523">
    <property type="term" value="F:RNA-DNA hybrid ribonuclease activity"/>
    <property type="evidence" value="ECO:0007669"/>
    <property type="project" value="InterPro"/>
</dbReference>
<dbReference type="GO" id="GO:0003676">
    <property type="term" value="F:nucleic acid binding"/>
    <property type="evidence" value="ECO:0007669"/>
    <property type="project" value="InterPro"/>
</dbReference>
<dbReference type="InterPro" id="IPR036397">
    <property type="entry name" value="RNaseH_sf"/>
</dbReference>
<protein>
    <recommendedName>
        <fullName evidence="1">RNase H type-1 domain-containing protein</fullName>
    </recommendedName>
</protein>
<gene>
    <name evidence="2" type="ORF">HHK36_018687</name>
</gene>
<name>A0A834YWB5_TETSI</name>
<dbReference type="Pfam" id="PF13456">
    <property type="entry name" value="RVT_3"/>
    <property type="match status" value="1"/>
</dbReference>
<keyword evidence="3" id="KW-1185">Reference proteome</keyword>
<proteinExistence type="predicted"/>
<evidence type="ECO:0000313" key="3">
    <source>
        <dbReference type="Proteomes" id="UP000655225"/>
    </source>
</evidence>
<dbReference type="Gene3D" id="3.30.420.10">
    <property type="entry name" value="Ribonuclease H-like superfamily/Ribonuclease H"/>
    <property type="match status" value="1"/>
</dbReference>
<dbReference type="Proteomes" id="UP000655225">
    <property type="component" value="Unassembled WGS sequence"/>
</dbReference>
<accession>A0A834YWB5</accession>
<comment type="caution">
    <text evidence="2">The sequence shown here is derived from an EMBL/GenBank/DDBJ whole genome shotgun (WGS) entry which is preliminary data.</text>
</comment>
<sequence length="129" mass="14185">MLIGTVGELVMGNGEEVWALVKTSVIFVVRLSRMNSVEMVGGSVNSVESAMDSEQFVLEGDACQLMDFLNNICKEPHWDVLTILNDVKDIWSQFPSAITQAIPRSANGEAHNLAKRALVYMVFRVLALG</sequence>
<evidence type="ECO:0000313" key="2">
    <source>
        <dbReference type="EMBL" id="KAF8397049.1"/>
    </source>
</evidence>
<evidence type="ECO:0000259" key="1">
    <source>
        <dbReference type="Pfam" id="PF13456"/>
    </source>
</evidence>
<organism evidence="2 3">
    <name type="scientific">Tetracentron sinense</name>
    <name type="common">Spur-leaf</name>
    <dbReference type="NCBI Taxonomy" id="13715"/>
    <lineage>
        <taxon>Eukaryota</taxon>
        <taxon>Viridiplantae</taxon>
        <taxon>Streptophyta</taxon>
        <taxon>Embryophyta</taxon>
        <taxon>Tracheophyta</taxon>
        <taxon>Spermatophyta</taxon>
        <taxon>Magnoliopsida</taxon>
        <taxon>Trochodendrales</taxon>
        <taxon>Trochodendraceae</taxon>
        <taxon>Tetracentron</taxon>
    </lineage>
</organism>
<dbReference type="InterPro" id="IPR002156">
    <property type="entry name" value="RNaseH_domain"/>
</dbReference>
<reference evidence="2 3" key="1">
    <citation type="submission" date="2020-04" db="EMBL/GenBank/DDBJ databases">
        <title>Plant Genome Project.</title>
        <authorList>
            <person name="Zhang R.-G."/>
        </authorList>
    </citation>
    <scope>NUCLEOTIDE SEQUENCE [LARGE SCALE GENOMIC DNA]</scope>
    <source>
        <strain evidence="2">YNK0</strain>
        <tissue evidence="2">Leaf</tissue>
    </source>
</reference>
<dbReference type="AlphaFoldDB" id="A0A834YWB5"/>
<dbReference type="EMBL" id="JABCRI010000012">
    <property type="protein sequence ID" value="KAF8397049.1"/>
    <property type="molecule type" value="Genomic_DNA"/>
</dbReference>
<feature type="domain" description="RNase H type-1" evidence="1">
    <location>
        <begin position="54"/>
        <end position="117"/>
    </location>
</feature>